<dbReference type="Proteomes" id="UP000295341">
    <property type="component" value="Unassembled WGS sequence"/>
</dbReference>
<dbReference type="SUPFAM" id="SSF53756">
    <property type="entry name" value="UDP-Glycosyltransferase/glycogen phosphorylase"/>
    <property type="match status" value="1"/>
</dbReference>
<name>A0A4R7P629_9GAMM</name>
<dbReference type="CDD" id="cd03811">
    <property type="entry name" value="GT4_GT28_WabH-like"/>
    <property type="match status" value="1"/>
</dbReference>
<reference evidence="2 3" key="1">
    <citation type="submission" date="2019-03" db="EMBL/GenBank/DDBJ databases">
        <title>Genomic Encyclopedia of Type Strains, Phase IV (KMG-IV): sequencing the most valuable type-strain genomes for metagenomic binning, comparative biology and taxonomic classification.</title>
        <authorList>
            <person name="Goeker M."/>
        </authorList>
    </citation>
    <scope>NUCLEOTIDE SEQUENCE [LARGE SCALE GENOMIC DNA]</scope>
    <source>
        <strain evidence="2 3">DSM 26377</strain>
    </source>
</reference>
<dbReference type="Pfam" id="PF13692">
    <property type="entry name" value="Glyco_trans_1_4"/>
    <property type="match status" value="1"/>
</dbReference>
<gene>
    <name evidence="2" type="ORF">DFR24_3313</name>
</gene>
<dbReference type="AlphaFoldDB" id="A0A4R7P629"/>
<dbReference type="PANTHER" id="PTHR12526">
    <property type="entry name" value="GLYCOSYLTRANSFERASE"/>
    <property type="match status" value="1"/>
</dbReference>
<dbReference type="RefSeq" id="WP_133882446.1">
    <property type="nucleotide sequence ID" value="NZ_MWIN01000018.1"/>
</dbReference>
<dbReference type="OrthoDB" id="9792269at2"/>
<dbReference type="EMBL" id="SOBT01000009">
    <property type="protein sequence ID" value="TDU28932.1"/>
    <property type="molecule type" value="Genomic_DNA"/>
</dbReference>
<dbReference type="GO" id="GO:0016757">
    <property type="term" value="F:glycosyltransferase activity"/>
    <property type="evidence" value="ECO:0007669"/>
    <property type="project" value="TreeGrafter"/>
</dbReference>
<evidence type="ECO:0000259" key="1">
    <source>
        <dbReference type="Pfam" id="PF13439"/>
    </source>
</evidence>
<proteinExistence type="predicted"/>
<dbReference type="InterPro" id="IPR028098">
    <property type="entry name" value="Glyco_trans_4-like_N"/>
</dbReference>
<comment type="caution">
    <text evidence="2">The sequence shown here is derived from an EMBL/GenBank/DDBJ whole genome shotgun (WGS) entry which is preliminary data.</text>
</comment>
<dbReference type="PANTHER" id="PTHR12526:SF636">
    <property type="entry name" value="BLL3647 PROTEIN"/>
    <property type="match status" value="1"/>
</dbReference>
<accession>A0A4R7P629</accession>
<keyword evidence="2" id="KW-0808">Transferase</keyword>
<keyword evidence="3" id="KW-1185">Reference proteome</keyword>
<dbReference type="Pfam" id="PF13439">
    <property type="entry name" value="Glyco_transf_4"/>
    <property type="match status" value="1"/>
</dbReference>
<sequence>MNKTASAQGLRIAFYCNLMGWPKRSSGGVRQWALTMANALVERGLAVDMLCEAPASRFVDEPLLDPRVGRVILGRGLFARFRLDAYVRRHPGVRVVAALNHYNIGAARLKQRFGPRVHVMLTQRENLSADASWLSWHKYAKAERGVRRHFSRADAVVSVSEGLTRDLRDNFGVDPARLHTIYNPAYRARFVADAALPVDHPWLASKDRPVVIAAGRLHHVKGFDTLLDAFAQLRTSVDARLLILGEGKERQNLEAQVQSLGLSDAVQLPGRVGSLAPWMARADLFVLSSRREGLPAVLIEALAMGMTVVAARCPSGPDEILEEGRWGQLVPVGDVQALATAMAQALEQPAPDRDALRARAASFSLERALEQYLHLWQQPPSA</sequence>
<evidence type="ECO:0000313" key="2">
    <source>
        <dbReference type="EMBL" id="TDU28932.1"/>
    </source>
</evidence>
<dbReference type="Gene3D" id="3.40.50.2000">
    <property type="entry name" value="Glycogen Phosphorylase B"/>
    <property type="match status" value="2"/>
</dbReference>
<organism evidence="2 3">
    <name type="scientific">Panacagrimonas perspica</name>
    <dbReference type="NCBI Taxonomy" id="381431"/>
    <lineage>
        <taxon>Bacteria</taxon>
        <taxon>Pseudomonadati</taxon>
        <taxon>Pseudomonadota</taxon>
        <taxon>Gammaproteobacteria</taxon>
        <taxon>Nevskiales</taxon>
        <taxon>Nevskiaceae</taxon>
        <taxon>Panacagrimonas</taxon>
    </lineage>
</organism>
<feature type="domain" description="Glycosyltransferase subfamily 4-like N-terminal" evidence="1">
    <location>
        <begin position="27"/>
        <end position="184"/>
    </location>
</feature>
<protein>
    <submittedName>
        <fullName evidence="2">Glycosyltransferase involved in cell wall biosynthesis</fullName>
    </submittedName>
</protein>
<evidence type="ECO:0000313" key="3">
    <source>
        <dbReference type="Proteomes" id="UP000295341"/>
    </source>
</evidence>